<evidence type="ECO:0000313" key="6">
    <source>
        <dbReference type="Proteomes" id="UP001159364"/>
    </source>
</evidence>
<dbReference type="EMBL" id="JAIWQS010000005">
    <property type="protein sequence ID" value="KAJ8765843.1"/>
    <property type="molecule type" value="Genomic_DNA"/>
</dbReference>
<feature type="coiled-coil region" evidence="3">
    <location>
        <begin position="551"/>
        <end position="585"/>
    </location>
</feature>
<dbReference type="Gene3D" id="1.10.287.1490">
    <property type="match status" value="1"/>
</dbReference>
<protein>
    <recommendedName>
        <fullName evidence="4">NAB domain-containing protein</fullName>
    </recommendedName>
</protein>
<evidence type="ECO:0000256" key="2">
    <source>
        <dbReference type="ARBA" id="ARBA00038006"/>
    </source>
</evidence>
<feature type="coiled-coil region" evidence="3">
    <location>
        <begin position="708"/>
        <end position="851"/>
    </location>
</feature>
<name>A0AAV8TIR6_9ROSI</name>
<dbReference type="Pfam" id="PF07765">
    <property type="entry name" value="KIP1"/>
    <property type="match status" value="1"/>
</dbReference>
<sequence>MASLLHSESRRLYSWWWDSHISPKNSKWLQENLTDMDAKVKAMIKLIEEDADSFARRAEMYYKKRPELMKLVEEFYRAYRALAERYDHATGELRQAHRTMAEAFPNQVPYVLTDDSSSVFSCPEGDPQTPEFLHPIHALLDPDGEFSESSDFGISKKGLKQLNEMFGSGETLQRVPKVAEGKSKKGSKVNETVEVENMKQAHTEVLALKRTLEEIQAEKESLLLQYQQSMQKLFSLEKELKDVGGLDERASRAEIEIKILKETLAKLEAERDASLLQQNKCLERISALEKMIAHAQENAQGLNERAEKAETEAQNLKQELFALEAEKETGLHEYSQCLEMISNLEKKISLAEENARTLNDQTERAEIEIQGLNQALIKLRDEKEGVEVRYEQCLERIAKMESEICDAQDHVKRLSAEIQIGATKLRNAEENCCFLEVSNQSLQLEADNLTQKIAEKDQELLDKETELEKLKCLLQDEQSRLSKAETTLQTLQKLQLQSQEEQRALTLELQNKLQLLNDLEMCNHDMQEHLRHSQEENRSLNELNTSSSISVLNLQNEIFGLKELKKKLEEELALQVAQSNLLQKEICHLKEEIKGLNQRYNFFIGQVHSVGLNPESLASSVKALQDENLKLKDIYQKQTAEKEVLFEKLKDMDKVLENNVALDRTICELSGKLEGSGEKVNDLQDSCHSLQGEKAGLVAEKSILLSQLQLMTENMQKLLERNILLENSLSGANMELEGLKTKSKSLEEFYEILKNEKSNLVNERNTLVSQLENVEQRLGHLERRFTRLEEKYTNLEKEKESTLCQVKELWGYLGVEKQEHASYMQSSESRLADLENQVHLLQEESRMSKKQFEEELDKAVKAQVEIFILQKFIEDLEEKNLSMFIECQRHVEAAKLSGKLISELENENLEQQAEAEFLSHEIQKLRMGINQIFRALQFDPLEDPKGIEEEKVPLPRILDNIEDLKCSYLQSDDEKHLMMVENLVLLTFLGQMRLQGGELELEKKVLDQEFEMMQQQQTMLQKSKLELLELNEQLKLEVTQKEQQHELLEARLETQRAEVICFQSSYVALKEENCELLDENKLLRQKFSDLKREMLVFQEENSSILEHALSFSFASLIFESFGTEKAKELEILSEDLSSFHLINCNLKKKFEMLGEKLEAKEIESLHANHTLEKLQREIHENRDTIDQLNCEVLIGKDFLRQKAIEFSEAQLQLRAAHNLNAEFSRTIEELKRDCEALKMTRENMEHQIFELSKHNMNQKKEMERLCDANENLESAMGMLHKELEEQRSREESLSLELKERTNDCEVWEAEASSFYFDLQVSTIHEVLLENKVQELTTVCEDLEEENATKETEIQQMKTRFSFLESELGGLKDQLSAYGPVIASLRENVDSLEQNALLHKKLFAAGNGGQKGFNTATSPQDCTDDDSMITADGISYLLKMQSQIRAVEKVVTGEMDRVAARKAIIEESNDHEVQDSNFTLEAVHKGHEWLPSGSSSNEEHEKKQLKNDLISAEMHRNKPESSGLRNGMLMKDIPLDQVSNCSPCGRSERVKAESDDQMLRLWESTKDFGLDTMSKGKEKEAGGLLDGVARHEIVCQRKSWNPSLELQVEKEVGIDKLEVPTSSSKESNHERNRGKILERLASDAQKLISIQTSVQDLKKKLEAERSKMAKDLEFDRVKRQLQEIEEAVMHLVDVNDQLTTDIEERTLHLEDNNSEESEEADTGYRKGLTERAWNGSEKIGRLELELQSIQYIFLKLGGEKKNKVKQRFPGSKTGIILKDFLNSGRGSGRRRRKGCFCGCVRPSTNEN</sequence>
<keyword evidence="6" id="KW-1185">Reference proteome</keyword>
<evidence type="ECO:0000259" key="4">
    <source>
        <dbReference type="PROSITE" id="PS51774"/>
    </source>
</evidence>
<dbReference type="GO" id="GO:0051015">
    <property type="term" value="F:actin filament binding"/>
    <property type="evidence" value="ECO:0007669"/>
    <property type="project" value="TreeGrafter"/>
</dbReference>
<dbReference type="PANTHER" id="PTHR32258:SF6">
    <property type="entry name" value="PROTEIN NETWORKED 1A"/>
    <property type="match status" value="1"/>
</dbReference>
<proteinExistence type="inferred from homology"/>
<feature type="coiled-coil region" evidence="3">
    <location>
        <begin position="198"/>
        <end position="494"/>
    </location>
</feature>
<feature type="coiled-coil region" evidence="3">
    <location>
        <begin position="1325"/>
        <end position="1401"/>
    </location>
</feature>
<gene>
    <name evidence="5" type="ORF">K2173_015808</name>
</gene>
<evidence type="ECO:0000256" key="3">
    <source>
        <dbReference type="SAM" id="Coils"/>
    </source>
</evidence>
<feature type="domain" description="NAB" evidence="4">
    <location>
        <begin position="13"/>
        <end position="93"/>
    </location>
</feature>
<evidence type="ECO:0000313" key="5">
    <source>
        <dbReference type="EMBL" id="KAJ8765843.1"/>
    </source>
</evidence>
<accession>A0AAV8TIR6</accession>
<feature type="coiled-coil region" evidence="3">
    <location>
        <begin position="1013"/>
        <end position="1100"/>
    </location>
</feature>
<dbReference type="GO" id="GO:0005886">
    <property type="term" value="C:plasma membrane"/>
    <property type="evidence" value="ECO:0007669"/>
    <property type="project" value="TreeGrafter"/>
</dbReference>
<dbReference type="PROSITE" id="PS51774">
    <property type="entry name" value="NAB"/>
    <property type="match status" value="1"/>
</dbReference>
<dbReference type="Proteomes" id="UP001159364">
    <property type="component" value="Linkage Group LG05"/>
</dbReference>
<dbReference type="InterPro" id="IPR011684">
    <property type="entry name" value="NAB"/>
</dbReference>
<comment type="caution">
    <text evidence="5">The sequence shown here is derived from an EMBL/GenBank/DDBJ whole genome shotgun (WGS) entry which is preliminary data.</text>
</comment>
<organism evidence="5 6">
    <name type="scientific">Erythroxylum novogranatense</name>
    <dbReference type="NCBI Taxonomy" id="1862640"/>
    <lineage>
        <taxon>Eukaryota</taxon>
        <taxon>Viridiplantae</taxon>
        <taxon>Streptophyta</taxon>
        <taxon>Embryophyta</taxon>
        <taxon>Tracheophyta</taxon>
        <taxon>Spermatophyta</taxon>
        <taxon>Magnoliopsida</taxon>
        <taxon>eudicotyledons</taxon>
        <taxon>Gunneridae</taxon>
        <taxon>Pentapetalae</taxon>
        <taxon>rosids</taxon>
        <taxon>fabids</taxon>
        <taxon>Malpighiales</taxon>
        <taxon>Erythroxylaceae</taxon>
        <taxon>Erythroxylum</taxon>
    </lineage>
</organism>
<dbReference type="InterPro" id="IPR051861">
    <property type="entry name" value="NET_actin-binding_domain"/>
</dbReference>
<dbReference type="PANTHER" id="PTHR32258">
    <property type="entry name" value="PROTEIN NETWORKED 4A"/>
    <property type="match status" value="1"/>
</dbReference>
<reference evidence="5 6" key="1">
    <citation type="submission" date="2021-09" db="EMBL/GenBank/DDBJ databases">
        <title>Genomic insights and catalytic innovation underlie evolution of tropane alkaloids biosynthesis.</title>
        <authorList>
            <person name="Wang Y.-J."/>
            <person name="Tian T."/>
            <person name="Huang J.-P."/>
            <person name="Huang S.-X."/>
        </authorList>
    </citation>
    <scope>NUCLEOTIDE SEQUENCE [LARGE SCALE GENOMIC DNA]</scope>
    <source>
        <strain evidence="5">KIB-2018</strain>
        <tissue evidence="5">Leaf</tissue>
    </source>
</reference>
<evidence type="ECO:0000256" key="1">
    <source>
        <dbReference type="ARBA" id="ARBA00023054"/>
    </source>
</evidence>
<feature type="coiled-coil region" evidence="3">
    <location>
        <begin position="1157"/>
        <end position="1300"/>
    </location>
</feature>
<keyword evidence="1 3" id="KW-0175">Coiled coil</keyword>
<comment type="similarity">
    <text evidence="2">Belongs to the NET family.</text>
</comment>